<feature type="transmembrane region" description="Helical" evidence="1">
    <location>
        <begin position="197"/>
        <end position="217"/>
    </location>
</feature>
<keyword evidence="1" id="KW-1133">Transmembrane helix</keyword>
<feature type="transmembrane region" description="Helical" evidence="1">
    <location>
        <begin position="58"/>
        <end position="80"/>
    </location>
</feature>
<feature type="transmembrane region" description="Helical" evidence="1">
    <location>
        <begin position="307"/>
        <end position="329"/>
    </location>
</feature>
<feature type="transmembrane region" description="Helical" evidence="1">
    <location>
        <begin position="341"/>
        <end position="363"/>
    </location>
</feature>
<keyword evidence="1" id="KW-0812">Transmembrane</keyword>
<feature type="transmembrane region" description="Helical" evidence="1">
    <location>
        <begin position="30"/>
        <end position="46"/>
    </location>
</feature>
<evidence type="ECO:0000256" key="1">
    <source>
        <dbReference type="SAM" id="Phobius"/>
    </source>
</evidence>
<dbReference type="EMBL" id="JAGTPX010000010">
    <property type="protein sequence ID" value="MBR8670169.1"/>
    <property type="molecule type" value="Genomic_DNA"/>
</dbReference>
<feature type="transmembrane region" description="Helical" evidence="1">
    <location>
        <begin position="153"/>
        <end position="171"/>
    </location>
</feature>
<accession>A0A941JN34</accession>
<keyword evidence="1" id="KW-0472">Membrane</keyword>
<gene>
    <name evidence="2" type="ORF">KD144_11475</name>
</gene>
<reference evidence="2" key="1">
    <citation type="submission" date="2021-04" db="EMBL/GenBank/DDBJ databases">
        <title>Genomic analysis of electroactive and textile dye degrading Bacillus circulans strain: DC10 isolated from constructed wetland-microbial fuel cells treating textile dye wastewaters.</title>
        <authorList>
            <person name="Patel D.U."/>
            <person name="Desai C.R."/>
        </authorList>
    </citation>
    <scope>NUCLEOTIDE SEQUENCE</scope>
    <source>
        <strain evidence="2">DC10</strain>
    </source>
</reference>
<evidence type="ECO:0000313" key="2">
    <source>
        <dbReference type="EMBL" id="MBR8670169.1"/>
    </source>
</evidence>
<feature type="transmembrane region" description="Helical" evidence="1">
    <location>
        <begin position="375"/>
        <end position="392"/>
    </location>
</feature>
<dbReference type="RefSeq" id="WP_212119007.1">
    <property type="nucleotide sequence ID" value="NZ_JAGTPX020000015.1"/>
</dbReference>
<feature type="transmembrane region" description="Helical" evidence="1">
    <location>
        <begin position="238"/>
        <end position="261"/>
    </location>
</feature>
<feature type="transmembrane region" description="Helical" evidence="1">
    <location>
        <begin position="281"/>
        <end position="298"/>
    </location>
</feature>
<dbReference type="Pfam" id="PF13687">
    <property type="entry name" value="DUF4153"/>
    <property type="match status" value="1"/>
</dbReference>
<sequence length="490" mass="57836">MNKKNFIYFIGCFLLAIIAEATLFRETIGISLSIFVVVFYVFYFYLTRKQTHTHRLIGIYIFVCIWLLTLSFVFIANPYFYSLNLLVVFILIGFHTVLIISPAFLRWSNIDAFLYVQKKVTSFLKLGKYLIFLVRKSVKRRASERNYVTMKRILLGIVIVMPILIILIFLLRLSDQHFSTMIETIITWLVSFQVDEISTLIRIGFIFVFLLLLMKTISKKSIIIPKERKVKQGRWEQATLLTILLSINGLYIFYTVIQFQYFFNDVLINGFTYATYARRGFFELIIVTVINISIILLVNRFAKNRTLFLKIVLSFLIAFSFIILLSAHLRLSLYEQAYGYTYLRLFSHSFIIYLAVFFLFTLIKIWVEKIQLIRFFLLLSLLYYCGLNVMDIDRLIVSKNLQRFDDTNLIDFFYIDSLSYSTIPVLVDYYESNPDMKSVKHLLLAKKELLQQKEQKWQSYNIVEDRAKKLLGKIDFNKEISGDKNVKNID</sequence>
<protein>
    <submittedName>
        <fullName evidence="2">DUF4173 domain-containing protein</fullName>
    </submittedName>
</protein>
<name>A0A941JN34_NIACI</name>
<dbReference type="AlphaFoldDB" id="A0A941JN34"/>
<feature type="transmembrane region" description="Helical" evidence="1">
    <location>
        <begin position="7"/>
        <end position="24"/>
    </location>
</feature>
<feature type="transmembrane region" description="Helical" evidence="1">
    <location>
        <begin position="86"/>
        <end position="105"/>
    </location>
</feature>
<comment type="caution">
    <text evidence="2">The sequence shown here is derived from an EMBL/GenBank/DDBJ whole genome shotgun (WGS) entry which is preliminary data.</text>
</comment>
<organism evidence="2">
    <name type="scientific">Niallia circulans</name>
    <name type="common">Bacillus circulans</name>
    <dbReference type="NCBI Taxonomy" id="1397"/>
    <lineage>
        <taxon>Bacteria</taxon>
        <taxon>Bacillati</taxon>
        <taxon>Bacillota</taxon>
        <taxon>Bacilli</taxon>
        <taxon>Bacillales</taxon>
        <taxon>Bacillaceae</taxon>
        <taxon>Niallia</taxon>
    </lineage>
</organism>
<dbReference type="InterPro" id="IPR025291">
    <property type="entry name" value="DUF4153"/>
</dbReference>
<proteinExistence type="predicted"/>